<gene>
    <name evidence="2" type="ORF">VN97_g10578</name>
</gene>
<accession>A0AAI9T9L9</accession>
<protein>
    <submittedName>
        <fullName evidence="2">Uncharacterized protein</fullName>
    </submittedName>
</protein>
<comment type="caution">
    <text evidence="2">The sequence shown here is derived from an EMBL/GenBank/DDBJ whole genome shotgun (WGS) entry which is preliminary data.</text>
</comment>
<proteinExistence type="predicted"/>
<evidence type="ECO:0000256" key="1">
    <source>
        <dbReference type="SAM" id="MobiDB-lite"/>
    </source>
</evidence>
<feature type="region of interest" description="Disordered" evidence="1">
    <location>
        <begin position="37"/>
        <end position="57"/>
    </location>
</feature>
<dbReference type="Proteomes" id="UP001227192">
    <property type="component" value="Unassembled WGS sequence"/>
</dbReference>
<dbReference type="AlphaFoldDB" id="A0AAI9T9L9"/>
<reference evidence="2" key="2">
    <citation type="journal article" date="2016" name="Fungal Biol.">
        <title>Ochratoxin A production by Penicillium thymicola.</title>
        <authorList>
            <person name="Nguyen H.D.T."/>
            <person name="McMullin D.R."/>
            <person name="Ponomareva E."/>
            <person name="Riley R."/>
            <person name="Pomraning K.R."/>
            <person name="Baker S.E."/>
            <person name="Seifert K.A."/>
        </authorList>
    </citation>
    <scope>NUCLEOTIDE SEQUENCE</scope>
    <source>
        <strain evidence="2">DAOM 180753</strain>
    </source>
</reference>
<sequence>MILLTIAALTLATGSRNKTYLGDQALSTYFEGASRPPTQRQVRLSRSSTCRTVSTPKTHAGADKAESVIVVLRPSTDRMKFKYKVRIKGIL</sequence>
<name>A0AAI9T9L9_PENTH</name>
<evidence type="ECO:0000313" key="3">
    <source>
        <dbReference type="Proteomes" id="UP001227192"/>
    </source>
</evidence>
<reference evidence="2" key="1">
    <citation type="submission" date="2015-06" db="EMBL/GenBank/DDBJ databases">
        <authorList>
            <person name="Nguyen H."/>
        </authorList>
    </citation>
    <scope>NUCLEOTIDE SEQUENCE</scope>
    <source>
        <strain evidence="2">DAOM 180753</strain>
    </source>
</reference>
<evidence type="ECO:0000313" key="2">
    <source>
        <dbReference type="EMBL" id="KAJ9482841.1"/>
    </source>
</evidence>
<dbReference type="EMBL" id="LACB01000501">
    <property type="protein sequence ID" value="KAJ9482841.1"/>
    <property type="molecule type" value="Genomic_DNA"/>
</dbReference>
<organism evidence="2 3">
    <name type="scientific">Penicillium thymicola</name>
    <dbReference type="NCBI Taxonomy" id="293382"/>
    <lineage>
        <taxon>Eukaryota</taxon>
        <taxon>Fungi</taxon>
        <taxon>Dikarya</taxon>
        <taxon>Ascomycota</taxon>
        <taxon>Pezizomycotina</taxon>
        <taxon>Eurotiomycetes</taxon>
        <taxon>Eurotiomycetidae</taxon>
        <taxon>Eurotiales</taxon>
        <taxon>Aspergillaceae</taxon>
        <taxon>Penicillium</taxon>
    </lineage>
</organism>
<keyword evidence="3" id="KW-1185">Reference proteome</keyword>